<evidence type="ECO:0000256" key="1">
    <source>
        <dbReference type="SAM" id="Phobius"/>
    </source>
</evidence>
<dbReference type="EMBL" id="CP020918">
    <property type="protein sequence ID" value="AWG22249.1"/>
    <property type="molecule type" value="Genomic_DNA"/>
</dbReference>
<feature type="transmembrane region" description="Helical" evidence="1">
    <location>
        <begin position="161"/>
        <end position="180"/>
    </location>
</feature>
<gene>
    <name evidence="2" type="ORF">FFWV33_12335</name>
</gene>
<keyword evidence="1" id="KW-1133">Transmembrane helix</keyword>
<dbReference type="Proteomes" id="UP000244527">
    <property type="component" value="Chromosome"/>
</dbReference>
<evidence type="ECO:0000313" key="2">
    <source>
        <dbReference type="EMBL" id="AWG22249.1"/>
    </source>
</evidence>
<keyword evidence="1" id="KW-0812">Transmembrane</keyword>
<organism evidence="2 3">
    <name type="scientific">Flavobacterium faecale</name>
    <dbReference type="NCBI Taxonomy" id="1355330"/>
    <lineage>
        <taxon>Bacteria</taxon>
        <taxon>Pseudomonadati</taxon>
        <taxon>Bacteroidota</taxon>
        <taxon>Flavobacteriia</taxon>
        <taxon>Flavobacteriales</taxon>
        <taxon>Flavobacteriaceae</taxon>
        <taxon>Flavobacterium</taxon>
    </lineage>
</organism>
<dbReference type="AlphaFoldDB" id="A0A2S1LEX6"/>
<name>A0A2S1LEX6_9FLAO</name>
<accession>A0A2S1LEX6</accession>
<protein>
    <submittedName>
        <fullName evidence="2">Uncharacterized protein</fullName>
    </submittedName>
</protein>
<keyword evidence="1" id="KW-0472">Membrane</keyword>
<reference evidence="2 3" key="1">
    <citation type="submission" date="2017-04" db="EMBL/GenBank/DDBJ databases">
        <title>Compelte genome sequence of WV33.</title>
        <authorList>
            <person name="Lee P.C."/>
        </authorList>
    </citation>
    <scope>NUCLEOTIDE SEQUENCE [LARGE SCALE GENOMIC DNA]</scope>
    <source>
        <strain evidence="2 3">WV33</strain>
    </source>
</reference>
<proteinExistence type="predicted"/>
<sequence>MNNNDIEDYKSAILAQYDLGKKGRWNQFLWDPSRAKLRNLCFELFKEHSHPDDLASFKTFCGFDFSLEHGNKLKVVTDKFRPLETFFKRETNLSDLAAINMAAILVGYEVRPFSKFVKKHEVAIVLNEQKSASSVSFEPEKNSVDLDLVVRNGGNKWNYKSIIPIVIVSVVVCSVAFFYFSKDACMQWQGDHYEQVDCEDNSAFGLVRASSKSPLNKNIFGLKKIKVCDTTTFFRDHKAIVWYCKKGKVVEFFNNGGFHPENDKPLRPITQYMIDKYVK</sequence>
<evidence type="ECO:0000313" key="3">
    <source>
        <dbReference type="Proteomes" id="UP000244527"/>
    </source>
</evidence>
<dbReference type="OrthoDB" id="1340494at2"/>
<keyword evidence="3" id="KW-1185">Reference proteome</keyword>
<dbReference type="KEGG" id="ffa:FFWV33_12335"/>
<dbReference type="RefSeq" id="WP_108741178.1">
    <property type="nucleotide sequence ID" value="NZ_CP020918.1"/>
</dbReference>